<feature type="transmembrane region" description="Helical" evidence="17">
    <location>
        <begin position="138"/>
        <end position="159"/>
    </location>
</feature>
<dbReference type="GO" id="GO:0031966">
    <property type="term" value="C:mitochondrial membrane"/>
    <property type="evidence" value="ECO:0007669"/>
    <property type="project" value="UniProtKB-SubCell"/>
</dbReference>
<evidence type="ECO:0000256" key="4">
    <source>
        <dbReference type="ARBA" id="ARBA00012944"/>
    </source>
</evidence>
<feature type="transmembrane region" description="Helical" evidence="17">
    <location>
        <begin position="332"/>
        <end position="353"/>
    </location>
</feature>
<comment type="similarity">
    <text evidence="3 17">Belongs to the complex I subunit 4 family.</text>
</comment>
<dbReference type="GO" id="GO:0003954">
    <property type="term" value="F:NADH dehydrogenase activity"/>
    <property type="evidence" value="ECO:0007669"/>
    <property type="project" value="TreeGrafter"/>
</dbReference>
<feature type="transmembrane region" description="Helical" evidence="17">
    <location>
        <begin position="373"/>
        <end position="396"/>
    </location>
</feature>
<evidence type="ECO:0000256" key="15">
    <source>
        <dbReference type="ARBA" id="ARBA00023136"/>
    </source>
</evidence>
<comment type="function">
    <text evidence="1">Core subunit of the mitochondrial membrane respiratory chain NADH dehydrogenase (Complex I) that is believed to belong to the minimal assembly required for catalysis. Complex I functions in the transfer of electrons from NADH to the respiratory chain. The immediate electron acceptor for the enzyme is believed to be ubiquinone.</text>
</comment>
<keyword evidence="7 17" id="KW-0679">Respiratory chain</keyword>
<evidence type="ECO:0000256" key="11">
    <source>
        <dbReference type="ARBA" id="ARBA00022989"/>
    </source>
</evidence>
<keyword evidence="8 17" id="KW-0812">Transmembrane</keyword>
<evidence type="ECO:0000256" key="13">
    <source>
        <dbReference type="ARBA" id="ARBA00023075"/>
    </source>
</evidence>
<evidence type="ECO:0000256" key="16">
    <source>
        <dbReference type="ARBA" id="ARBA00049551"/>
    </source>
</evidence>
<evidence type="ECO:0000256" key="6">
    <source>
        <dbReference type="ARBA" id="ARBA00022448"/>
    </source>
</evidence>
<feature type="transmembrane region" description="Helical" evidence="17">
    <location>
        <begin position="416"/>
        <end position="436"/>
    </location>
</feature>
<comment type="catalytic activity">
    <reaction evidence="16 17">
        <text>a ubiquinone + NADH + 5 H(+)(in) = a ubiquinol + NAD(+) + 4 H(+)(out)</text>
        <dbReference type="Rhea" id="RHEA:29091"/>
        <dbReference type="Rhea" id="RHEA-COMP:9565"/>
        <dbReference type="Rhea" id="RHEA-COMP:9566"/>
        <dbReference type="ChEBI" id="CHEBI:15378"/>
        <dbReference type="ChEBI" id="CHEBI:16389"/>
        <dbReference type="ChEBI" id="CHEBI:17976"/>
        <dbReference type="ChEBI" id="CHEBI:57540"/>
        <dbReference type="ChEBI" id="CHEBI:57945"/>
        <dbReference type="EC" id="7.1.1.2"/>
    </reaction>
</comment>
<reference evidence="20" key="1">
    <citation type="journal article" date="2019" name="Mol. Phylogenet. Evol.">
        <title>Phylogenetic analysis provides insights into the evolution of Asian fireflies and adult bioluminescence.</title>
        <authorList>
            <person name="Chen X."/>
            <person name="Dong Z."/>
            <person name="Liu G."/>
            <person name="He J."/>
            <person name="Zhao R."/>
            <person name="Wang W."/>
            <person name="Peng Y."/>
            <person name="Li X."/>
        </authorList>
    </citation>
    <scope>NUCLEOTIDE SEQUENCE</scope>
</reference>
<comment type="subcellular location">
    <subcellularLocation>
        <location evidence="2 17">Mitochondrion membrane</location>
        <topology evidence="2 17">Multi-pass membrane protein</topology>
    </subcellularLocation>
</comment>
<feature type="transmembrane region" description="Helical" evidence="17">
    <location>
        <begin position="213"/>
        <end position="232"/>
    </location>
</feature>
<dbReference type="InterPro" id="IPR003918">
    <property type="entry name" value="NADH_UbQ_OxRdtase"/>
</dbReference>
<feature type="domain" description="NADH:quinone oxidoreductase/Mrp antiporter transmembrane" evidence="18">
    <location>
        <begin position="105"/>
        <end position="386"/>
    </location>
</feature>
<evidence type="ECO:0000256" key="5">
    <source>
        <dbReference type="ARBA" id="ARBA00021006"/>
    </source>
</evidence>
<evidence type="ECO:0000256" key="17">
    <source>
        <dbReference type="RuleBase" id="RU003297"/>
    </source>
</evidence>
<dbReference type="GO" id="GO:0008137">
    <property type="term" value="F:NADH dehydrogenase (ubiquinone) activity"/>
    <property type="evidence" value="ECO:0007669"/>
    <property type="project" value="UniProtKB-UniRule"/>
</dbReference>
<keyword evidence="6 17" id="KW-0813">Transport</keyword>
<dbReference type="Pfam" id="PF01059">
    <property type="entry name" value="Oxidored_q5_N"/>
    <property type="match status" value="1"/>
</dbReference>
<evidence type="ECO:0000256" key="1">
    <source>
        <dbReference type="ARBA" id="ARBA00003257"/>
    </source>
</evidence>
<evidence type="ECO:0000256" key="3">
    <source>
        <dbReference type="ARBA" id="ARBA00009025"/>
    </source>
</evidence>
<evidence type="ECO:0000256" key="9">
    <source>
        <dbReference type="ARBA" id="ARBA00022967"/>
    </source>
</evidence>
<feature type="transmembrane region" description="Helical" evidence="17">
    <location>
        <begin position="179"/>
        <end position="201"/>
    </location>
</feature>
<dbReference type="InterPro" id="IPR001750">
    <property type="entry name" value="ND/Mrp_TM"/>
</dbReference>
<feature type="transmembrane region" description="Helical" evidence="17">
    <location>
        <begin position="298"/>
        <end position="320"/>
    </location>
</feature>
<dbReference type="PANTHER" id="PTHR43507:SF20">
    <property type="entry name" value="NADH-UBIQUINONE OXIDOREDUCTASE CHAIN 4"/>
    <property type="match status" value="1"/>
</dbReference>
<dbReference type="Pfam" id="PF00361">
    <property type="entry name" value="Proton_antipo_M"/>
    <property type="match status" value="1"/>
</dbReference>
<evidence type="ECO:0000259" key="19">
    <source>
        <dbReference type="Pfam" id="PF01059"/>
    </source>
</evidence>
<sequence length="440" mass="51016">MMKFIFMMLFMIPLCFLKNYFIIIQFIYLLMFLLFLSKFLLSNFFTSISYLYGCDYISYFMIMLSLWIIMLMMMASNKINYSIYGELFSFVVLLLLFSLFLTFSSMNVFMFYIFFEVSLIPTLMLILGWGYQPERIQAGIYMFMYTLFGSLPMMVSLFYIYNFSFSLDFKFMYLVDNYYIYFCSIFVFLVKFPMYFIHLWLPKAHTEAPISGSMILAGVMLKLGGYGLMRFIKIYITVGLKLNFIFLVISLFGGFIISLICLRQEDMKSLIAYSSVAHMGLALSGLMSMNIWGFSGALIMMISHGLCSSGLFCLANISYERTHSRSMYLNKGLLNLMPSMSLLWFLLCSSNMAAPPSLNLLAEILLINSIVSFSWLTMIFISMISFFGGAYSLYLYSQTQHGDLNKGLYSFSLGNVREYLLLILHWVPLNFIFLMGDLLI</sequence>
<proteinExistence type="inferred from homology"/>
<keyword evidence="11 17" id="KW-1133">Transmembrane helix</keyword>
<feature type="transmembrane region" description="Helical" evidence="17">
    <location>
        <begin position="109"/>
        <end position="131"/>
    </location>
</feature>
<dbReference type="InterPro" id="IPR000260">
    <property type="entry name" value="NADH4_N"/>
</dbReference>
<accession>A0A5C0PWE7</accession>
<keyword evidence="12 17" id="KW-0520">NAD</keyword>
<evidence type="ECO:0000256" key="7">
    <source>
        <dbReference type="ARBA" id="ARBA00022660"/>
    </source>
</evidence>
<keyword evidence="9" id="KW-1278">Translocase</keyword>
<dbReference type="GO" id="GO:0042773">
    <property type="term" value="P:ATP synthesis coupled electron transport"/>
    <property type="evidence" value="ECO:0007669"/>
    <property type="project" value="InterPro"/>
</dbReference>
<dbReference type="GO" id="GO:0015990">
    <property type="term" value="P:electron transport coupled proton transport"/>
    <property type="evidence" value="ECO:0007669"/>
    <property type="project" value="TreeGrafter"/>
</dbReference>
<keyword evidence="14 17" id="KW-0496">Mitochondrion</keyword>
<feature type="transmembrane region" description="Helical" evidence="17">
    <location>
        <begin position="56"/>
        <end position="75"/>
    </location>
</feature>
<protein>
    <recommendedName>
        <fullName evidence="5 17">NADH-ubiquinone oxidoreductase chain 4</fullName>
        <ecNumber evidence="4 17">7.1.1.2</ecNumber>
    </recommendedName>
</protein>
<evidence type="ECO:0000313" key="20">
    <source>
        <dbReference type="EMBL" id="QEJ81398.1"/>
    </source>
</evidence>
<dbReference type="EMBL" id="MK292097">
    <property type="protein sequence ID" value="QEJ81398.1"/>
    <property type="molecule type" value="Genomic_DNA"/>
</dbReference>
<comment type="function">
    <text evidence="17">Core subunit of the mitochondrial membrane respiratory chain NADH dehydrogenase (Complex I) which catalyzes electron transfer from NADH through the respiratory chain, using ubiquinone as an electron acceptor. Essential for the catalytic activity and assembly of complex I.</text>
</comment>
<feature type="transmembrane region" description="Helical" evidence="17">
    <location>
        <begin position="20"/>
        <end position="41"/>
    </location>
</feature>
<organism evidence="20">
    <name type="scientific">Pyrocoelia pygidialis</name>
    <dbReference type="NCBI Taxonomy" id="370601"/>
    <lineage>
        <taxon>Eukaryota</taxon>
        <taxon>Metazoa</taxon>
        <taxon>Ecdysozoa</taxon>
        <taxon>Arthropoda</taxon>
        <taxon>Hexapoda</taxon>
        <taxon>Insecta</taxon>
        <taxon>Pterygota</taxon>
        <taxon>Neoptera</taxon>
        <taxon>Endopterygota</taxon>
        <taxon>Coleoptera</taxon>
        <taxon>Polyphaga</taxon>
        <taxon>Elateriformia</taxon>
        <taxon>Elateroidea</taxon>
        <taxon>Lampyridae</taxon>
        <taxon>Lampyrinae</taxon>
        <taxon>Pyrocoelia</taxon>
    </lineage>
</organism>
<dbReference type="PRINTS" id="PR01437">
    <property type="entry name" value="NUOXDRDTASE4"/>
</dbReference>
<keyword evidence="10 17" id="KW-0249">Electron transport</keyword>
<evidence type="ECO:0000256" key="14">
    <source>
        <dbReference type="ARBA" id="ARBA00023128"/>
    </source>
</evidence>
<geneLocation type="mitochondrion" evidence="20"/>
<keyword evidence="13 17" id="KW-0830">Ubiquinone</keyword>
<dbReference type="GO" id="GO:0048039">
    <property type="term" value="F:ubiquinone binding"/>
    <property type="evidence" value="ECO:0007669"/>
    <property type="project" value="TreeGrafter"/>
</dbReference>
<feature type="domain" description="NADH:ubiquinone oxidoreductase chain 4 N-terminal" evidence="19">
    <location>
        <begin position="1"/>
        <end position="102"/>
    </location>
</feature>
<evidence type="ECO:0000256" key="10">
    <source>
        <dbReference type="ARBA" id="ARBA00022982"/>
    </source>
</evidence>
<feature type="transmembrane region" description="Helical" evidence="17">
    <location>
        <begin position="87"/>
        <end position="103"/>
    </location>
</feature>
<evidence type="ECO:0000256" key="2">
    <source>
        <dbReference type="ARBA" id="ARBA00004225"/>
    </source>
</evidence>
<evidence type="ECO:0000256" key="12">
    <source>
        <dbReference type="ARBA" id="ARBA00023027"/>
    </source>
</evidence>
<name>A0A5C0PWE7_9COLE</name>
<evidence type="ECO:0000256" key="8">
    <source>
        <dbReference type="ARBA" id="ARBA00022692"/>
    </source>
</evidence>
<dbReference type="PANTHER" id="PTHR43507">
    <property type="entry name" value="NADH-UBIQUINONE OXIDOREDUCTASE CHAIN 4"/>
    <property type="match status" value="1"/>
</dbReference>
<dbReference type="EC" id="7.1.1.2" evidence="4 17"/>
<keyword evidence="15 17" id="KW-0472">Membrane</keyword>
<gene>
    <name evidence="20" type="primary">ND4</name>
    <name evidence="20" type="ORF">FM12_29</name>
</gene>
<dbReference type="AlphaFoldDB" id="A0A5C0PWE7"/>
<evidence type="ECO:0000259" key="18">
    <source>
        <dbReference type="Pfam" id="PF00361"/>
    </source>
</evidence>
<feature type="transmembrane region" description="Helical" evidence="17">
    <location>
        <begin position="244"/>
        <end position="263"/>
    </location>
</feature>